<dbReference type="PANTHER" id="PTHR45749:SF21">
    <property type="entry name" value="DUF4371 DOMAIN-CONTAINING PROTEIN"/>
    <property type="match status" value="1"/>
</dbReference>
<evidence type="ECO:0000313" key="3">
    <source>
        <dbReference type="EMBL" id="KAJ8888211.1"/>
    </source>
</evidence>
<gene>
    <name evidence="3" type="ORF">PR048_007698</name>
</gene>
<feature type="region of interest" description="Disordered" evidence="1">
    <location>
        <begin position="1"/>
        <end position="30"/>
    </location>
</feature>
<evidence type="ECO:0000259" key="2">
    <source>
        <dbReference type="Pfam" id="PF14291"/>
    </source>
</evidence>
<dbReference type="EMBL" id="JARBHB010000003">
    <property type="protein sequence ID" value="KAJ8888211.1"/>
    <property type="molecule type" value="Genomic_DNA"/>
</dbReference>
<protein>
    <recommendedName>
        <fullName evidence="2">DUF4371 domain-containing protein</fullName>
    </recommendedName>
</protein>
<dbReference type="Pfam" id="PF14291">
    <property type="entry name" value="DUF4371"/>
    <property type="match status" value="1"/>
</dbReference>
<dbReference type="InterPro" id="IPR025398">
    <property type="entry name" value="DUF4371"/>
</dbReference>
<comment type="caution">
    <text evidence="3">The sequence shown here is derived from an EMBL/GenBank/DDBJ whole genome shotgun (WGS) entry which is preliminary data.</text>
</comment>
<feature type="domain" description="DUF4371" evidence="2">
    <location>
        <begin position="165"/>
        <end position="275"/>
    </location>
</feature>
<keyword evidence="4" id="KW-1185">Reference proteome</keyword>
<reference evidence="3 4" key="1">
    <citation type="submission" date="2023-02" db="EMBL/GenBank/DDBJ databases">
        <title>LHISI_Scaffold_Assembly.</title>
        <authorList>
            <person name="Stuart O.P."/>
            <person name="Cleave R."/>
            <person name="Magrath M.J.L."/>
            <person name="Mikheyev A.S."/>
        </authorList>
    </citation>
    <scope>NUCLEOTIDE SEQUENCE [LARGE SCALE GENOMIC DNA]</scope>
    <source>
        <strain evidence="3">Daus_M_001</strain>
        <tissue evidence="3">Leg muscle</tissue>
    </source>
</reference>
<accession>A0ABQ9HUZ6</accession>
<dbReference type="Proteomes" id="UP001159363">
    <property type="component" value="Chromosome 3"/>
</dbReference>
<evidence type="ECO:0000313" key="4">
    <source>
        <dbReference type="Proteomes" id="UP001159363"/>
    </source>
</evidence>
<dbReference type="PANTHER" id="PTHR45749">
    <property type="match status" value="1"/>
</dbReference>
<evidence type="ECO:0000256" key="1">
    <source>
        <dbReference type="SAM" id="MobiDB-lite"/>
    </source>
</evidence>
<proteinExistence type="predicted"/>
<organism evidence="3 4">
    <name type="scientific">Dryococelus australis</name>
    <dbReference type="NCBI Taxonomy" id="614101"/>
    <lineage>
        <taxon>Eukaryota</taxon>
        <taxon>Metazoa</taxon>
        <taxon>Ecdysozoa</taxon>
        <taxon>Arthropoda</taxon>
        <taxon>Hexapoda</taxon>
        <taxon>Insecta</taxon>
        <taxon>Pterygota</taxon>
        <taxon>Neoptera</taxon>
        <taxon>Polyneoptera</taxon>
        <taxon>Phasmatodea</taxon>
        <taxon>Verophasmatodea</taxon>
        <taxon>Anareolatae</taxon>
        <taxon>Phasmatidae</taxon>
        <taxon>Eurycanthinae</taxon>
        <taxon>Dryococelus</taxon>
    </lineage>
</organism>
<sequence length="286" mass="33060">METCGDNSATVNTTSAGVSESLQDTNQKPWTPSAINQFPYNEVVRMGKPTKKYSQRSHLEKFHWLIKTKGYTVNIAYFLQLVQDVLVKVPLRKFDNMLGEKGDLVVHEKNQYHIIVVDAGEKFLLTYHNPALEIANQIHSQRMAQVQNIPLRGHRDDKNIGNLLSGDEKHRVVNNDGNLRQLLRFRMDAGDNNLRRHLESAPSNATYISKHTQNDLINCCKEGIQSTILRTVKEEQFFSVIFDDTTDISSICQLSIYFRYLREHVQRENFITFVNAYDMIREEDIK</sequence>
<name>A0ABQ9HUZ6_9NEOP</name>